<dbReference type="InterPro" id="IPR006660">
    <property type="entry name" value="Arsenate_reductase-like"/>
</dbReference>
<dbReference type="Pfam" id="PF03960">
    <property type="entry name" value="ArsC"/>
    <property type="match status" value="1"/>
</dbReference>
<dbReference type="AlphaFoldDB" id="A0A1J5SQG8"/>
<comment type="caution">
    <text evidence="1">The sequence shown here is derived from an EMBL/GenBank/DDBJ whole genome shotgun (WGS) entry which is preliminary data.</text>
</comment>
<dbReference type="PANTHER" id="PTHR30041">
    <property type="entry name" value="ARSENATE REDUCTASE"/>
    <property type="match status" value="1"/>
</dbReference>
<name>A0A1J5SQG8_9ZZZZ</name>
<evidence type="ECO:0000313" key="1">
    <source>
        <dbReference type="EMBL" id="OIR10745.1"/>
    </source>
</evidence>
<sequence length="115" mass="12926">MKLYGIPNCGTVKKARAWLDEHGIAYEFVDYKKQSITEAMLSGWLKQVGWQKLLKKTGPTWGQLPDAVKASIKDDASALPLLLDKQNVIKRPVLEHKGKVLATGFNQTDYENLNL</sequence>
<organism evidence="1">
    <name type="scientific">mine drainage metagenome</name>
    <dbReference type="NCBI Taxonomy" id="410659"/>
    <lineage>
        <taxon>unclassified sequences</taxon>
        <taxon>metagenomes</taxon>
        <taxon>ecological metagenomes</taxon>
    </lineage>
</organism>
<dbReference type="PROSITE" id="PS51353">
    <property type="entry name" value="ARSC"/>
    <property type="match status" value="1"/>
</dbReference>
<dbReference type="NCBIfam" id="TIGR01617">
    <property type="entry name" value="arsC_related"/>
    <property type="match status" value="1"/>
</dbReference>
<dbReference type="CDD" id="cd03035">
    <property type="entry name" value="ArsC_Yffb"/>
    <property type="match status" value="1"/>
</dbReference>
<protein>
    <submittedName>
        <fullName evidence="1">Regulatory protein Spx</fullName>
    </submittedName>
</protein>
<dbReference type="InterPro" id="IPR006504">
    <property type="entry name" value="Tscrpt_reg_Spx/MgsR"/>
</dbReference>
<dbReference type="EMBL" id="MLJW01000022">
    <property type="protein sequence ID" value="OIR10745.1"/>
    <property type="molecule type" value="Genomic_DNA"/>
</dbReference>
<accession>A0A1J5SQG8</accession>
<dbReference type="PANTHER" id="PTHR30041:SF8">
    <property type="entry name" value="PROTEIN YFFB"/>
    <property type="match status" value="1"/>
</dbReference>
<proteinExistence type="predicted"/>
<dbReference type="InterPro" id="IPR036249">
    <property type="entry name" value="Thioredoxin-like_sf"/>
</dbReference>
<dbReference type="SUPFAM" id="SSF52833">
    <property type="entry name" value="Thioredoxin-like"/>
    <property type="match status" value="1"/>
</dbReference>
<reference evidence="1" key="1">
    <citation type="submission" date="2016-10" db="EMBL/GenBank/DDBJ databases">
        <title>Sequence of Gallionella enrichment culture.</title>
        <authorList>
            <person name="Poehlein A."/>
            <person name="Muehling M."/>
            <person name="Daniel R."/>
        </authorList>
    </citation>
    <scope>NUCLEOTIDE SEQUENCE</scope>
</reference>
<dbReference type="Gene3D" id="3.40.30.10">
    <property type="entry name" value="Glutaredoxin"/>
    <property type="match status" value="1"/>
</dbReference>
<gene>
    <name evidence="1" type="primary">spxA_3</name>
    <name evidence="1" type="ORF">GALL_75160</name>
</gene>